<gene>
    <name evidence="1" type="ORF">DZG00_13680</name>
</gene>
<dbReference type="Proteomes" id="UP000266484">
    <property type="component" value="Unassembled WGS sequence"/>
</dbReference>
<comment type="caution">
    <text evidence="1">The sequence shown here is derived from an EMBL/GenBank/DDBJ whole genome shotgun (WGS) entry which is preliminary data.</text>
</comment>
<accession>A0A399SW85</accession>
<name>A0A399SW85_9MICO</name>
<sequence>MPFTARGLDDEGAVLDSDDFQILHGFHASRAHWTIHDGTTRPLFRGIRVARRDLGPTRAPEGGIDGPGRRLFVRERCTV</sequence>
<proteinExistence type="predicted"/>
<protein>
    <submittedName>
        <fullName evidence="1">Uncharacterized protein</fullName>
    </submittedName>
</protein>
<keyword evidence="2" id="KW-1185">Reference proteome</keyword>
<evidence type="ECO:0000313" key="1">
    <source>
        <dbReference type="EMBL" id="RIJ46942.1"/>
    </source>
</evidence>
<dbReference type="AlphaFoldDB" id="A0A399SW85"/>
<dbReference type="EMBL" id="QWGT01000273">
    <property type="protein sequence ID" value="RIJ46942.1"/>
    <property type="molecule type" value="Genomic_DNA"/>
</dbReference>
<reference evidence="1 2" key="1">
    <citation type="submission" date="2018-08" db="EMBL/GenBank/DDBJ databases">
        <title>Genome Sequence of Clavibacter michiganensis Subspecies type strains, and the Atypical Peach-Colored Strains Isolated from Tomato.</title>
        <authorList>
            <person name="Osdaghi E."/>
            <person name="Portier P."/>
            <person name="Briand M."/>
            <person name="Jacques M.-A."/>
        </authorList>
    </citation>
    <scope>NUCLEOTIDE SEQUENCE [LARGE SCALE GENOMIC DNA]</scope>
    <source>
        <strain evidence="1 2">CFBP 8615</strain>
    </source>
</reference>
<evidence type="ECO:0000313" key="2">
    <source>
        <dbReference type="Proteomes" id="UP000266484"/>
    </source>
</evidence>
<organism evidence="1 2">
    <name type="scientific">Clavibacter lycopersici</name>
    <dbReference type="NCBI Taxonomy" id="2301718"/>
    <lineage>
        <taxon>Bacteria</taxon>
        <taxon>Bacillati</taxon>
        <taxon>Actinomycetota</taxon>
        <taxon>Actinomycetes</taxon>
        <taxon>Micrococcales</taxon>
        <taxon>Microbacteriaceae</taxon>
        <taxon>Clavibacter</taxon>
    </lineage>
</organism>